<dbReference type="eggNOG" id="COG4191">
    <property type="taxonomic scope" value="Bacteria"/>
</dbReference>
<protein>
    <submittedName>
        <fullName evidence="1">Uncharacterized protein</fullName>
    </submittedName>
</protein>
<dbReference type="OrthoDB" id="5649132at2"/>
<reference evidence="1 2" key="1">
    <citation type="submission" date="2007-06" db="EMBL/GenBank/DDBJ databases">
        <authorList>
            <person name="Shimkets L."/>
            <person name="Ferriera S."/>
            <person name="Johnson J."/>
            <person name="Kravitz S."/>
            <person name="Beeson K."/>
            <person name="Sutton G."/>
            <person name="Rogers Y.-H."/>
            <person name="Friedman R."/>
            <person name="Frazier M."/>
            <person name="Venter J.C."/>
        </authorList>
    </citation>
    <scope>NUCLEOTIDE SEQUENCE [LARGE SCALE GENOMIC DNA]</scope>
    <source>
        <strain evidence="1 2">SIR-1</strain>
    </source>
</reference>
<dbReference type="EMBL" id="ABCS01000001">
    <property type="protein sequence ID" value="EDM81845.1"/>
    <property type="molecule type" value="Genomic_DNA"/>
</dbReference>
<dbReference type="STRING" id="391625.PPSIR1_05243"/>
<sequence>MSEEGALGLEALGTRRARMALERRVQRAMQGAASLEQAAQRYVEAVRAELGDAVALVRAFATVEYGALPQAHRAFVAGLCAKQDQRALLREDTLILTLMGSAGMEPAWGSPRTSEGHLGIPLLSSAFLGRIPMIAAMLTELGIELEGFDRPGDIIVGQTFGVHSGVFHVGDAATTVDDEGRKVIGAQDFVARYGIRSVFGVGGGYVGTPVYLTLIWFCREVAGAELAEACRTHVDRFKAETTAQVQAGRLFSTEP</sequence>
<evidence type="ECO:0000313" key="1">
    <source>
        <dbReference type="EMBL" id="EDM81845.1"/>
    </source>
</evidence>
<dbReference type="AlphaFoldDB" id="A6FX21"/>
<proteinExistence type="predicted"/>
<organism evidence="1 2">
    <name type="scientific">Plesiocystis pacifica SIR-1</name>
    <dbReference type="NCBI Taxonomy" id="391625"/>
    <lineage>
        <taxon>Bacteria</taxon>
        <taxon>Pseudomonadati</taxon>
        <taxon>Myxococcota</taxon>
        <taxon>Polyangia</taxon>
        <taxon>Nannocystales</taxon>
        <taxon>Nannocystaceae</taxon>
        <taxon>Plesiocystis</taxon>
    </lineage>
</organism>
<dbReference type="Proteomes" id="UP000005801">
    <property type="component" value="Unassembled WGS sequence"/>
</dbReference>
<comment type="caution">
    <text evidence="1">The sequence shown here is derived from an EMBL/GenBank/DDBJ whole genome shotgun (WGS) entry which is preliminary data.</text>
</comment>
<evidence type="ECO:0000313" key="2">
    <source>
        <dbReference type="Proteomes" id="UP000005801"/>
    </source>
</evidence>
<keyword evidence="2" id="KW-1185">Reference proteome</keyword>
<accession>A6FX21</accession>
<name>A6FX21_9BACT</name>
<dbReference type="RefSeq" id="WP_006969020.1">
    <property type="nucleotide sequence ID" value="NZ_ABCS01000001.1"/>
</dbReference>
<gene>
    <name evidence="1" type="ORF">PPSIR1_05243</name>
</gene>